<sequence>MLVAQSLGDYHTCKHDTAVVHIGLSWSEAYLEANIGNQIGFFFPGCLFTISHALDVKVCSGQLLFHFCILELWKPMMIRF</sequence>
<name>A0AAV2ZY76_PYXAD</name>
<gene>
    <name evidence="1" type="ORF">GDO54_003832</name>
</gene>
<evidence type="ECO:0000313" key="1">
    <source>
        <dbReference type="EMBL" id="DBA16440.1"/>
    </source>
</evidence>
<comment type="caution">
    <text evidence="1">The sequence shown here is derived from an EMBL/GenBank/DDBJ whole genome shotgun (WGS) entry which is preliminary data.</text>
</comment>
<proteinExistence type="predicted"/>
<dbReference type="AlphaFoldDB" id="A0AAV2ZY76"/>
<dbReference type="Proteomes" id="UP001181693">
    <property type="component" value="Unassembled WGS sequence"/>
</dbReference>
<keyword evidence="2" id="KW-1185">Reference proteome</keyword>
<dbReference type="EMBL" id="DYDO01000011">
    <property type="protein sequence ID" value="DBA16440.1"/>
    <property type="molecule type" value="Genomic_DNA"/>
</dbReference>
<organism evidence="1 2">
    <name type="scientific">Pyxicephalus adspersus</name>
    <name type="common">African bullfrog</name>
    <dbReference type="NCBI Taxonomy" id="30357"/>
    <lineage>
        <taxon>Eukaryota</taxon>
        <taxon>Metazoa</taxon>
        <taxon>Chordata</taxon>
        <taxon>Craniata</taxon>
        <taxon>Vertebrata</taxon>
        <taxon>Euteleostomi</taxon>
        <taxon>Amphibia</taxon>
        <taxon>Batrachia</taxon>
        <taxon>Anura</taxon>
        <taxon>Neobatrachia</taxon>
        <taxon>Ranoidea</taxon>
        <taxon>Pyxicephalidae</taxon>
        <taxon>Pyxicephalinae</taxon>
        <taxon>Pyxicephalus</taxon>
    </lineage>
</organism>
<evidence type="ECO:0000313" key="2">
    <source>
        <dbReference type="Proteomes" id="UP001181693"/>
    </source>
</evidence>
<reference evidence="1" key="1">
    <citation type="thesis" date="2020" institute="ProQuest LLC" country="789 East Eisenhower Parkway, Ann Arbor, MI, USA">
        <title>Comparative Genomics and Chromosome Evolution.</title>
        <authorList>
            <person name="Mudd A.B."/>
        </authorList>
    </citation>
    <scope>NUCLEOTIDE SEQUENCE</scope>
    <source>
        <strain evidence="1">1538</strain>
        <tissue evidence="1">Blood</tissue>
    </source>
</reference>
<accession>A0AAV2ZY76</accession>
<protein>
    <submittedName>
        <fullName evidence="1">Uncharacterized protein</fullName>
    </submittedName>
</protein>